<evidence type="ECO:0000256" key="6">
    <source>
        <dbReference type="RuleBase" id="RU369099"/>
    </source>
</evidence>
<dbReference type="GO" id="GO:0030968">
    <property type="term" value="P:endoplasmic reticulum unfolded protein response"/>
    <property type="evidence" value="ECO:0007669"/>
    <property type="project" value="UniProtKB-UniRule"/>
</dbReference>
<dbReference type="GO" id="GO:0030970">
    <property type="term" value="P:retrograde protein transport, ER to cytosol"/>
    <property type="evidence" value="ECO:0007669"/>
    <property type="project" value="TreeGrafter"/>
</dbReference>
<dbReference type="Gene3D" id="2.70.130.10">
    <property type="entry name" value="Mannose-6-phosphate receptor binding domain"/>
    <property type="match status" value="2"/>
</dbReference>
<dbReference type="SUPFAM" id="SSF50911">
    <property type="entry name" value="Mannose 6-phosphate receptor domain"/>
    <property type="match status" value="2"/>
</dbReference>
<comment type="function">
    <text evidence="6">Lectin involved in the quality control of the secretory pathway. As a member of the endoplasmic reticulum-associated degradation lumenal (ERAD-L) surveillance system, targets misfolded endoplasmic reticulum lumenal glycoproteins for degradation.</text>
</comment>
<evidence type="ECO:0000256" key="3">
    <source>
        <dbReference type="ARBA" id="ARBA00022824"/>
    </source>
</evidence>
<dbReference type="AlphaFoldDB" id="A0A8D3CDF1"/>
<dbReference type="GeneTree" id="ENSGT00530000063603"/>
<reference evidence="8" key="1">
    <citation type="submission" date="2023-05" db="EMBL/GenBank/DDBJ databases">
        <title>High-quality long-read genome of Scophthalmus maximus.</title>
        <authorList>
            <person name="Lien S."/>
            <person name="Martinez P."/>
        </authorList>
    </citation>
    <scope>NUCLEOTIDE SEQUENCE [LARGE SCALE GENOMIC DNA]</scope>
</reference>
<evidence type="ECO:0000256" key="2">
    <source>
        <dbReference type="ARBA" id="ARBA00022729"/>
    </source>
</evidence>
<accession>A0A8D3CDF1</accession>
<keyword evidence="4" id="KW-1015">Disulfide bond</keyword>
<protein>
    <recommendedName>
        <fullName evidence="6">Endoplasmic reticulum lectin</fullName>
    </recommendedName>
</protein>
<dbReference type="InterPro" id="IPR044865">
    <property type="entry name" value="MRH_dom"/>
</dbReference>
<evidence type="ECO:0000313" key="9">
    <source>
        <dbReference type="Proteomes" id="UP000694558"/>
    </source>
</evidence>
<dbReference type="Ensembl" id="ENSSMAT00000047529.1">
    <property type="protein sequence ID" value="ENSSMAP00000045309.1"/>
    <property type="gene ID" value="ENSSMAG00000007601.2"/>
</dbReference>
<dbReference type="PROSITE" id="PS51914">
    <property type="entry name" value="MRH"/>
    <property type="match status" value="1"/>
</dbReference>
<dbReference type="GO" id="GO:0005788">
    <property type="term" value="C:endoplasmic reticulum lumen"/>
    <property type="evidence" value="ECO:0007669"/>
    <property type="project" value="UniProtKB-SubCell"/>
</dbReference>
<gene>
    <name evidence="8" type="primary">ERLEC1</name>
</gene>
<keyword evidence="3 6" id="KW-0256">Endoplasmic reticulum</keyword>
<sequence>MQTLEVLQYCASFCNSLRLQCIGIVCQRKWHSKQANKNTSAIHVRDSNVFSPSLHTSISRATTRGHCCYFSPTQRAELDVASEGVTSCVLCSADIRLAQVSYLSSVKPDRPPLGLCGSVSPSPRGPRCAVVLHEERAALRSSAGRTGEMTAGLLFVVVGGLLGVCGGVSANRGGHPSYTDEVPFKIIWPDAEFSLPTSGALYSEDDFVIMTTTEMEKYKCLLPSLTAGEEDSDKEYSGPGPGDLLEPLFKRSSCSYRIESYWTYEVCHGKHIRQYHEEKETGQKISVQEYFLGNLFSHLSPLVLFPLSAGVQVPTKNIEGQLTPYFSFEMGNGTPCVLKQNEPRSTSVLYVCHPEAKHEILSVAEVTTCEYEVVVLTPLLCAHPKYRFKSSPVNSIFCRALAGSPLRPQRLAQLDKEQEEHLKPPFSATYETKEAFTSTHKPMTVGGQSQVTVGTTHISRLTDDQLIKEFLSGSYCLHGGVGWWKYEFCYGRHVHQYHEDKEQGKNTVVVGSWNAEEHVEWAKKNVARSYQLKDDGLQKVKCKESESPHAVTVYMLEPQTCQYILGVESPVICRILDTADEHGLLSLSS</sequence>
<comment type="subcellular location">
    <subcellularLocation>
        <location evidence="1 6">Endoplasmic reticulum lumen</location>
    </subcellularLocation>
</comment>
<evidence type="ECO:0000313" key="8">
    <source>
        <dbReference type="Ensembl" id="ENSSMAP00000045309.1"/>
    </source>
</evidence>
<keyword evidence="2" id="KW-0732">Signal</keyword>
<dbReference type="FunFam" id="2.70.130.10:FF:000003">
    <property type="entry name" value="Endoplasmic reticulum lectin 1"/>
    <property type="match status" value="1"/>
</dbReference>
<evidence type="ECO:0000259" key="7">
    <source>
        <dbReference type="PROSITE" id="PS51914"/>
    </source>
</evidence>
<dbReference type="GO" id="GO:0030246">
    <property type="term" value="F:carbohydrate binding"/>
    <property type="evidence" value="ECO:0007669"/>
    <property type="project" value="UniProtKB-UniRule"/>
</dbReference>
<dbReference type="InterPro" id="IPR045149">
    <property type="entry name" value="OS-9-like"/>
</dbReference>
<reference evidence="8" key="2">
    <citation type="submission" date="2025-08" db="UniProtKB">
        <authorList>
            <consortium name="Ensembl"/>
        </authorList>
    </citation>
    <scope>IDENTIFICATION</scope>
</reference>
<keyword evidence="6" id="KW-0430">Lectin</keyword>
<dbReference type="InterPro" id="IPR012913">
    <property type="entry name" value="OS9-like_dom"/>
</dbReference>
<dbReference type="Pfam" id="PF07915">
    <property type="entry name" value="PRKCSH"/>
    <property type="match status" value="2"/>
</dbReference>
<organism evidence="8 9">
    <name type="scientific">Scophthalmus maximus</name>
    <name type="common">Turbot</name>
    <name type="synonym">Psetta maxima</name>
    <dbReference type="NCBI Taxonomy" id="52904"/>
    <lineage>
        <taxon>Eukaryota</taxon>
        <taxon>Metazoa</taxon>
        <taxon>Chordata</taxon>
        <taxon>Craniata</taxon>
        <taxon>Vertebrata</taxon>
        <taxon>Euteleostomi</taxon>
        <taxon>Actinopterygii</taxon>
        <taxon>Neopterygii</taxon>
        <taxon>Teleostei</taxon>
        <taxon>Neoteleostei</taxon>
        <taxon>Acanthomorphata</taxon>
        <taxon>Carangaria</taxon>
        <taxon>Pleuronectiformes</taxon>
        <taxon>Pleuronectoidei</taxon>
        <taxon>Scophthalmidae</taxon>
        <taxon>Scophthalmus</taxon>
    </lineage>
</organism>
<comment type="similarity">
    <text evidence="6">Belongs to the OS-9 family.</text>
</comment>
<proteinExistence type="inferred from homology"/>
<evidence type="ECO:0000256" key="4">
    <source>
        <dbReference type="ARBA" id="ARBA00023157"/>
    </source>
</evidence>
<dbReference type="InterPro" id="IPR009011">
    <property type="entry name" value="Man6P_isomerase_rcpt-bd_dom_sf"/>
</dbReference>
<dbReference type="Proteomes" id="UP000694558">
    <property type="component" value="Chromosome 15"/>
</dbReference>
<dbReference type="PANTHER" id="PTHR15414:SF0">
    <property type="entry name" value="ENDOPLASMIC RETICULUM LECTIN 1"/>
    <property type="match status" value="1"/>
</dbReference>
<dbReference type="FunFam" id="2.70.130.10:FF:000040">
    <property type="entry name" value="Endoplasmic reticulum lectin 1-like isoform 2"/>
    <property type="match status" value="1"/>
</dbReference>
<feature type="domain" description="MRH" evidence="7">
    <location>
        <begin position="252"/>
        <end position="383"/>
    </location>
</feature>
<name>A0A8D3CDF1_SCOMX</name>
<dbReference type="PANTHER" id="PTHR15414">
    <property type="entry name" value="OS-9-RELATED"/>
    <property type="match status" value="1"/>
</dbReference>
<evidence type="ECO:0000256" key="1">
    <source>
        <dbReference type="ARBA" id="ARBA00004319"/>
    </source>
</evidence>
<evidence type="ECO:0000256" key="5">
    <source>
        <dbReference type="ARBA" id="ARBA00037585"/>
    </source>
</evidence>
<comment type="function">
    <text evidence="5">Probable lectin that binds selectively to improperly folded lumenal proteins. May function in endoplasmic reticulum quality control and endoplasmic reticulum-associated degradation (ERAD) of both non-glycosylated proteins and glycoproteins.</text>
</comment>